<evidence type="ECO:0000313" key="2">
    <source>
        <dbReference type="Proteomes" id="UP001219934"/>
    </source>
</evidence>
<evidence type="ECO:0000313" key="1">
    <source>
        <dbReference type="EMBL" id="KAJ4931398.1"/>
    </source>
</evidence>
<keyword evidence="2" id="KW-1185">Reference proteome</keyword>
<proteinExistence type="predicted"/>
<accession>A0AAD6AW86</accession>
<dbReference type="Proteomes" id="UP001219934">
    <property type="component" value="Unassembled WGS sequence"/>
</dbReference>
<protein>
    <submittedName>
        <fullName evidence="1">Uncharacterized protein</fullName>
    </submittedName>
</protein>
<comment type="caution">
    <text evidence="1">The sequence shown here is derived from an EMBL/GenBank/DDBJ whole genome shotgun (WGS) entry which is preliminary data.</text>
</comment>
<name>A0AAD6AW86_9TELE</name>
<sequence length="69" mass="7463">MEAVVMATMKKVKEEECASQGTEVLSTIVPHTGAFIEMNDEAAFLGYSAIAGLDCQSNGSSFVIEKLWF</sequence>
<dbReference type="AlphaFoldDB" id="A0AAD6AW86"/>
<reference evidence="1" key="1">
    <citation type="submission" date="2022-11" db="EMBL/GenBank/DDBJ databases">
        <title>Chromosome-level genome of Pogonophryne albipinna.</title>
        <authorList>
            <person name="Jo E."/>
        </authorList>
    </citation>
    <scope>NUCLEOTIDE SEQUENCE</scope>
    <source>
        <strain evidence="1">SGF0006</strain>
        <tissue evidence="1">Muscle</tissue>
    </source>
</reference>
<organism evidence="1 2">
    <name type="scientific">Pogonophryne albipinna</name>
    <dbReference type="NCBI Taxonomy" id="1090488"/>
    <lineage>
        <taxon>Eukaryota</taxon>
        <taxon>Metazoa</taxon>
        <taxon>Chordata</taxon>
        <taxon>Craniata</taxon>
        <taxon>Vertebrata</taxon>
        <taxon>Euteleostomi</taxon>
        <taxon>Actinopterygii</taxon>
        <taxon>Neopterygii</taxon>
        <taxon>Teleostei</taxon>
        <taxon>Neoteleostei</taxon>
        <taxon>Acanthomorphata</taxon>
        <taxon>Eupercaria</taxon>
        <taxon>Perciformes</taxon>
        <taxon>Notothenioidei</taxon>
        <taxon>Pogonophryne</taxon>
    </lineage>
</organism>
<dbReference type="EMBL" id="JAPTMU010000015">
    <property type="protein sequence ID" value="KAJ4931398.1"/>
    <property type="molecule type" value="Genomic_DNA"/>
</dbReference>
<gene>
    <name evidence="1" type="ORF">JOQ06_025695</name>
</gene>